<dbReference type="EMBL" id="VSSQ01114639">
    <property type="protein sequence ID" value="MPN50448.1"/>
    <property type="molecule type" value="Genomic_DNA"/>
</dbReference>
<sequence length="120" mass="13083">MTAGLQFNVSGFLPVPLGTVSSENLFQGSFIDKQKETAGRSSPFPDRGPVAGANIDMPDRLLLRMEFRPGVPDRFADSVRQQIHGAHGFDALRVDGPSAEIIEGFRFEKNSIHDRSPGSL</sequence>
<evidence type="ECO:0000313" key="1">
    <source>
        <dbReference type="EMBL" id="MPN50448.1"/>
    </source>
</evidence>
<protein>
    <submittedName>
        <fullName evidence="1">Uncharacterized protein</fullName>
    </submittedName>
</protein>
<proteinExistence type="predicted"/>
<gene>
    <name evidence="1" type="ORF">SDC9_198075</name>
</gene>
<dbReference type="AlphaFoldDB" id="A0A645IGL5"/>
<comment type="caution">
    <text evidence="1">The sequence shown here is derived from an EMBL/GenBank/DDBJ whole genome shotgun (WGS) entry which is preliminary data.</text>
</comment>
<accession>A0A645IGL5</accession>
<reference evidence="1" key="1">
    <citation type="submission" date="2019-08" db="EMBL/GenBank/DDBJ databases">
        <authorList>
            <person name="Kucharzyk K."/>
            <person name="Murdoch R.W."/>
            <person name="Higgins S."/>
            <person name="Loffler F."/>
        </authorList>
    </citation>
    <scope>NUCLEOTIDE SEQUENCE</scope>
</reference>
<name>A0A645IGL5_9ZZZZ</name>
<organism evidence="1">
    <name type="scientific">bioreactor metagenome</name>
    <dbReference type="NCBI Taxonomy" id="1076179"/>
    <lineage>
        <taxon>unclassified sequences</taxon>
        <taxon>metagenomes</taxon>
        <taxon>ecological metagenomes</taxon>
    </lineage>
</organism>